<evidence type="ECO:0000256" key="1">
    <source>
        <dbReference type="SAM" id="Phobius"/>
    </source>
</evidence>
<gene>
    <name evidence="2" type="ORF">P3T76_015443</name>
</gene>
<name>A0AAD9LAC2_9STRA</name>
<keyword evidence="1" id="KW-0812">Transmembrane</keyword>
<evidence type="ECO:0000313" key="3">
    <source>
        <dbReference type="Proteomes" id="UP001259832"/>
    </source>
</evidence>
<dbReference type="EMBL" id="JASMQC010000052">
    <property type="protein sequence ID" value="KAK1929150.1"/>
    <property type="molecule type" value="Genomic_DNA"/>
</dbReference>
<dbReference type="Proteomes" id="UP001259832">
    <property type="component" value="Unassembled WGS sequence"/>
</dbReference>
<accession>A0AAD9LAC2</accession>
<evidence type="ECO:0000313" key="2">
    <source>
        <dbReference type="EMBL" id="KAK1929150.1"/>
    </source>
</evidence>
<proteinExistence type="predicted"/>
<sequence>MCMSPYSSVVEHPLSKRKVGSSILPGGKLLAFVSRAHALCVVRDRGVLHAVFALLFFCSFALRLLALRLLALHLALALAQLHATSSRVASMHSLA</sequence>
<protein>
    <submittedName>
        <fullName evidence="2">Uncharacterized protein</fullName>
    </submittedName>
</protein>
<reference evidence="2" key="1">
    <citation type="submission" date="2023-08" db="EMBL/GenBank/DDBJ databases">
        <title>Reference Genome Resource for the Citrus Pathogen Phytophthora citrophthora.</title>
        <authorList>
            <person name="Moller H."/>
            <person name="Coetzee B."/>
            <person name="Rose L.J."/>
            <person name="Van Niekerk J.M."/>
        </authorList>
    </citation>
    <scope>NUCLEOTIDE SEQUENCE</scope>
    <source>
        <strain evidence="2">STE-U-9442</strain>
    </source>
</reference>
<keyword evidence="1" id="KW-0472">Membrane</keyword>
<feature type="transmembrane region" description="Helical" evidence="1">
    <location>
        <begin position="48"/>
        <end position="66"/>
    </location>
</feature>
<keyword evidence="1" id="KW-1133">Transmembrane helix</keyword>
<comment type="caution">
    <text evidence="2">The sequence shown here is derived from an EMBL/GenBank/DDBJ whole genome shotgun (WGS) entry which is preliminary data.</text>
</comment>
<organism evidence="2 3">
    <name type="scientific">Phytophthora citrophthora</name>
    <dbReference type="NCBI Taxonomy" id="4793"/>
    <lineage>
        <taxon>Eukaryota</taxon>
        <taxon>Sar</taxon>
        <taxon>Stramenopiles</taxon>
        <taxon>Oomycota</taxon>
        <taxon>Peronosporomycetes</taxon>
        <taxon>Peronosporales</taxon>
        <taxon>Peronosporaceae</taxon>
        <taxon>Phytophthora</taxon>
    </lineage>
</organism>
<keyword evidence="3" id="KW-1185">Reference proteome</keyword>
<dbReference type="AlphaFoldDB" id="A0AAD9LAC2"/>